<dbReference type="RefSeq" id="WP_092529072.1">
    <property type="nucleotide sequence ID" value="NZ_FOWW01000002.1"/>
</dbReference>
<accession>A0A1I5PI73</accession>
<protein>
    <recommendedName>
        <fullName evidence="5">Lipoprotein LprG</fullName>
    </recommendedName>
</protein>
<keyword evidence="4" id="KW-1185">Reference proteome</keyword>
<evidence type="ECO:0000313" key="3">
    <source>
        <dbReference type="EMBL" id="SFP33753.1"/>
    </source>
</evidence>
<feature type="chain" id="PRO_5011722580" description="Lipoprotein LprG" evidence="2">
    <location>
        <begin position="25"/>
        <end position="270"/>
    </location>
</feature>
<dbReference type="Proteomes" id="UP000198727">
    <property type="component" value="Unassembled WGS sequence"/>
</dbReference>
<organism evidence="3 4">
    <name type="scientific">Amycolatopsis arida</name>
    <dbReference type="NCBI Taxonomy" id="587909"/>
    <lineage>
        <taxon>Bacteria</taxon>
        <taxon>Bacillati</taxon>
        <taxon>Actinomycetota</taxon>
        <taxon>Actinomycetes</taxon>
        <taxon>Pseudonocardiales</taxon>
        <taxon>Pseudonocardiaceae</taxon>
        <taxon>Amycolatopsis</taxon>
    </lineage>
</organism>
<proteinExistence type="predicted"/>
<feature type="region of interest" description="Disordered" evidence="1">
    <location>
        <begin position="221"/>
        <end position="270"/>
    </location>
</feature>
<feature type="region of interest" description="Disordered" evidence="1">
    <location>
        <begin position="25"/>
        <end position="46"/>
    </location>
</feature>
<sequence>MRSRPRLAGALVTAAAVLALTACGSEPTPSAPPASPSPTSETPKPLTDFAELNRLTHERFMNSGTGRLAMTLDAPGMRGTTMNGVYRVDGDELSFDMEMVVQGSDLRFVTLPGESYLRLPEGQAPDPSTPWMKVDPDSTDEDMRDMAEMLAGMREQVAELDTAFGDAGRITGSEVTELDGRPAVRYDFVVDLATYAASAPKSEKETMEELVKDGATELRGTMWTTPDHLPLQLETEGVGGSSSMKSSEKHTGHGEPVTIEAPPADQLMAS</sequence>
<dbReference type="PROSITE" id="PS51257">
    <property type="entry name" value="PROKAR_LIPOPROTEIN"/>
    <property type="match status" value="1"/>
</dbReference>
<name>A0A1I5PI73_9PSEU</name>
<gene>
    <name evidence="3" type="ORF">SAMN05421810_102302</name>
</gene>
<keyword evidence="2" id="KW-0732">Signal</keyword>
<evidence type="ECO:0000313" key="4">
    <source>
        <dbReference type="Proteomes" id="UP000198727"/>
    </source>
</evidence>
<evidence type="ECO:0000256" key="2">
    <source>
        <dbReference type="SAM" id="SignalP"/>
    </source>
</evidence>
<dbReference type="Gene3D" id="2.50.20.20">
    <property type="match status" value="1"/>
</dbReference>
<dbReference type="AlphaFoldDB" id="A0A1I5PI73"/>
<dbReference type="EMBL" id="FOWW01000002">
    <property type="protein sequence ID" value="SFP33753.1"/>
    <property type="molecule type" value="Genomic_DNA"/>
</dbReference>
<evidence type="ECO:0008006" key="5">
    <source>
        <dbReference type="Google" id="ProtNLM"/>
    </source>
</evidence>
<reference evidence="4" key="1">
    <citation type="submission" date="2016-10" db="EMBL/GenBank/DDBJ databases">
        <authorList>
            <person name="Varghese N."/>
            <person name="Submissions S."/>
        </authorList>
    </citation>
    <scope>NUCLEOTIDE SEQUENCE [LARGE SCALE GENOMIC DNA]</scope>
    <source>
        <strain evidence="4">CGMCC 4.5579</strain>
    </source>
</reference>
<feature type="signal peptide" evidence="2">
    <location>
        <begin position="1"/>
        <end position="24"/>
    </location>
</feature>
<evidence type="ECO:0000256" key="1">
    <source>
        <dbReference type="SAM" id="MobiDB-lite"/>
    </source>
</evidence>
<dbReference type="OrthoDB" id="3427828at2"/>